<evidence type="ECO:0000313" key="2">
    <source>
        <dbReference type="EMBL" id="PCK21806.1"/>
    </source>
</evidence>
<reference evidence="2 3" key="1">
    <citation type="submission" date="2017-06" db="EMBL/GenBank/DDBJ databases">
        <title>Draft Genome Sequence of Bacillus sp Strain 36R Isolated from saline sediment at Atanasia, Sonora, Mexico.</title>
        <authorList>
            <person name="Sanchez Diaz R."/>
            <person name="Quiroz Macias M.E."/>
            <person name="Ibarra Gamez J.C."/>
            <person name="Enciso Ibarra J."/>
            <person name="Gomez Gil B."/>
            <person name="Galaviz Silva L."/>
        </authorList>
    </citation>
    <scope>NUCLEOTIDE SEQUENCE [LARGE SCALE GENOMIC DNA]</scope>
    <source>
        <strain evidence="2 3">36R_ATNSAL</strain>
    </source>
</reference>
<gene>
    <name evidence="2" type="ORF">CEY02_06570</name>
</gene>
<evidence type="ECO:0000256" key="1">
    <source>
        <dbReference type="SAM" id="SignalP"/>
    </source>
</evidence>
<dbReference type="AlphaFoldDB" id="A0A2A5IXH1"/>
<keyword evidence="1" id="KW-0732">Signal</keyword>
<feature type="chain" id="PRO_5013195875" evidence="1">
    <location>
        <begin position="27"/>
        <end position="254"/>
    </location>
</feature>
<feature type="signal peptide" evidence="1">
    <location>
        <begin position="1"/>
        <end position="26"/>
    </location>
</feature>
<protein>
    <submittedName>
        <fullName evidence="2">Uncharacterized protein</fullName>
    </submittedName>
</protein>
<dbReference type="Proteomes" id="UP000228754">
    <property type="component" value="Unassembled WGS sequence"/>
</dbReference>
<sequence length="254" mass="28324">MKKIMCFTLVLTLIMCLVGGGGVSMASNIETSLNDDVKDAIKAYNELSEQSEKVSNNKVEKLVTKTTELIKNKEVTLYSKNELNLDGATALFNKETNEIFLNVPMKTSDHLNNMEGIVLTFDQNNTLVNYSEIHLKTNKEELEGTSSYWVNGKLVSEKLLNFSEKDFDKIVAFEKSDTNKMKLQASPHKNFKKWWNGFNNCLSSKGVSWAMITLAGSICGGACSVTMGTACAPCFYGLTFLSGFNIGECFWKKY</sequence>
<dbReference type="EMBL" id="NKHG01000044">
    <property type="protein sequence ID" value="PCK21806.1"/>
    <property type="molecule type" value="Genomic_DNA"/>
</dbReference>
<dbReference type="OrthoDB" id="10005557at2"/>
<comment type="caution">
    <text evidence="2">The sequence shown here is derived from an EMBL/GenBank/DDBJ whole genome shotgun (WGS) entry which is preliminary data.</text>
</comment>
<accession>A0A2A5IXH1</accession>
<organism evidence="2 3">
    <name type="scientific">Bacillus pumilus</name>
    <name type="common">Bacillus mesentericus</name>
    <dbReference type="NCBI Taxonomy" id="1408"/>
    <lineage>
        <taxon>Bacteria</taxon>
        <taxon>Bacillati</taxon>
        <taxon>Bacillota</taxon>
        <taxon>Bacilli</taxon>
        <taxon>Bacillales</taxon>
        <taxon>Bacillaceae</taxon>
        <taxon>Bacillus</taxon>
    </lineage>
</organism>
<proteinExistence type="predicted"/>
<evidence type="ECO:0000313" key="3">
    <source>
        <dbReference type="Proteomes" id="UP000228754"/>
    </source>
</evidence>
<name>A0A2A5IXH1_BACPU</name>